<dbReference type="SUPFAM" id="SSF54373">
    <property type="entry name" value="FAD-linked reductases, C-terminal domain"/>
    <property type="match status" value="1"/>
</dbReference>
<dbReference type="InterPro" id="IPR031656">
    <property type="entry name" value="DAO_C"/>
</dbReference>
<evidence type="ECO:0000259" key="11">
    <source>
        <dbReference type="Pfam" id="PF16901"/>
    </source>
</evidence>
<evidence type="ECO:0000256" key="2">
    <source>
        <dbReference type="ARBA" id="ARBA00007330"/>
    </source>
</evidence>
<gene>
    <name evidence="12" type="ORF">BJX66DRAFT_127873</name>
</gene>
<sequence>MASRNTRKILRPLLYTTAALTTVGAGALYISYRPRNIPGLEAPAVPPPGYHEGKLVPPSFPRIKSRLEQIQDLKRSAAGDETEVYDLLVIGGGATGSGIALDAATRGLKVAVVERDDFSAGTSSKSTKLVHGGVRYLEKAVWELDYNQYALVKEALRERKYFLNTAPHLSSWLPIMVPVQKWWQVPYFWAGTKAYDWLAGSEGIESSYFLPKSKAIEAFPMLRKDNLLGAMVYYDGAHNDSRMNVSLAMTAALYGCTVVNHMEVTGLEKDASGKLNGARLRDCIPGKDGKEAEEITIKAKGIINATGPFTDSIRKMDEPDVKEIVAPSSGVHVILPGYYSPSNMGLIDPSTSDGRVIFFLPWQGNTIAGTTDAPTDITPQPQPSEKDINWILTEIRRYLAPDINVDRSDVLAAWAGIRPLVRDPKVKSSEALVRNHLITVSPSGLLTCAGGKWTTYRQMAEEAVDEAIKEFKLKPAEMHNVPDISGVGGRGLVADNATLDGSCQTHQVRLIGAHGWSKTLFINLIQHYGLETEVARHLTTSYGDRAWQVAALSAPTDTRFPVRGKRISALYPFVDGEIRFAVRHEYAQTAVDVIARRTRLAFLNAQAALEALPTVIDLMGDELDWDKNRKEVEWKDSVKYLASMGLAPSLLNVTRDEVEGGKVTELLASERGAFTRAEPPADVIAESHNPVMGSEAPANK</sequence>
<dbReference type="InterPro" id="IPR036188">
    <property type="entry name" value="FAD/NAD-bd_sf"/>
</dbReference>
<dbReference type="Gene3D" id="1.10.8.870">
    <property type="entry name" value="Alpha-glycerophosphate oxidase, cap domain"/>
    <property type="match status" value="1"/>
</dbReference>
<dbReference type="PRINTS" id="PR01001">
    <property type="entry name" value="FADG3PDH"/>
</dbReference>
<comment type="similarity">
    <text evidence="2 7">Belongs to the FAD-dependent glycerol-3-phosphate dehydrogenase family.</text>
</comment>
<evidence type="ECO:0000256" key="3">
    <source>
        <dbReference type="ARBA" id="ARBA00013029"/>
    </source>
</evidence>
<evidence type="ECO:0000256" key="4">
    <source>
        <dbReference type="ARBA" id="ARBA00022630"/>
    </source>
</evidence>
<dbReference type="PROSITE" id="PS00977">
    <property type="entry name" value="FAD_G3PDH_1"/>
    <property type="match status" value="1"/>
</dbReference>
<evidence type="ECO:0000256" key="5">
    <source>
        <dbReference type="ARBA" id="ARBA00022827"/>
    </source>
</evidence>
<feature type="transmembrane region" description="Helical" evidence="9">
    <location>
        <begin position="12"/>
        <end position="32"/>
    </location>
</feature>
<dbReference type="Proteomes" id="UP001610563">
    <property type="component" value="Unassembled WGS sequence"/>
</dbReference>
<dbReference type="InterPro" id="IPR006076">
    <property type="entry name" value="FAD-dep_OxRdtase"/>
</dbReference>
<keyword evidence="9" id="KW-1133">Transmembrane helix</keyword>
<keyword evidence="4 7" id="KW-0285">Flavoprotein</keyword>
<dbReference type="Gene3D" id="3.30.9.10">
    <property type="entry name" value="D-Amino Acid Oxidase, subunit A, domain 2"/>
    <property type="match status" value="1"/>
</dbReference>
<dbReference type="EMBL" id="JBFTWV010000237">
    <property type="protein sequence ID" value="KAL2783426.1"/>
    <property type="molecule type" value="Genomic_DNA"/>
</dbReference>
<evidence type="ECO:0000256" key="6">
    <source>
        <dbReference type="ARBA" id="ARBA00023002"/>
    </source>
</evidence>
<evidence type="ECO:0000256" key="1">
    <source>
        <dbReference type="ARBA" id="ARBA00001974"/>
    </source>
</evidence>
<dbReference type="PROSITE" id="PS00978">
    <property type="entry name" value="FAD_G3PDH_2"/>
    <property type="match status" value="1"/>
</dbReference>
<comment type="catalytic activity">
    <reaction evidence="7">
        <text>a quinone + sn-glycerol 3-phosphate = dihydroxyacetone phosphate + a quinol</text>
        <dbReference type="Rhea" id="RHEA:18977"/>
        <dbReference type="ChEBI" id="CHEBI:24646"/>
        <dbReference type="ChEBI" id="CHEBI:57597"/>
        <dbReference type="ChEBI" id="CHEBI:57642"/>
        <dbReference type="ChEBI" id="CHEBI:132124"/>
        <dbReference type="EC" id="1.1.5.3"/>
    </reaction>
</comment>
<accession>A0ABR4FJK1</accession>
<dbReference type="EC" id="1.1.5.3" evidence="3 7"/>
<comment type="caution">
    <text evidence="12">The sequence shown here is derived from an EMBL/GenBank/DDBJ whole genome shotgun (WGS) entry which is preliminary data.</text>
</comment>
<evidence type="ECO:0000259" key="10">
    <source>
        <dbReference type="Pfam" id="PF01266"/>
    </source>
</evidence>
<dbReference type="Gene3D" id="3.50.50.60">
    <property type="entry name" value="FAD/NAD(P)-binding domain"/>
    <property type="match status" value="1"/>
</dbReference>
<keyword evidence="6 7" id="KW-0560">Oxidoreductase</keyword>
<feature type="domain" description="FAD dependent oxidoreductase" evidence="10">
    <location>
        <begin position="86"/>
        <end position="457"/>
    </location>
</feature>
<dbReference type="PANTHER" id="PTHR11985:SF15">
    <property type="entry name" value="GLYCEROL-3-PHOSPHATE DEHYDROGENASE, MITOCHONDRIAL"/>
    <property type="match status" value="1"/>
</dbReference>
<name>A0ABR4FJK1_9EURO</name>
<keyword evidence="5" id="KW-0274">FAD</keyword>
<feature type="region of interest" description="Disordered" evidence="8">
    <location>
        <begin position="678"/>
        <end position="700"/>
    </location>
</feature>
<dbReference type="Pfam" id="PF16901">
    <property type="entry name" value="DAO_C"/>
    <property type="match status" value="1"/>
</dbReference>
<evidence type="ECO:0000313" key="12">
    <source>
        <dbReference type="EMBL" id="KAL2783426.1"/>
    </source>
</evidence>
<dbReference type="InterPro" id="IPR000447">
    <property type="entry name" value="G3P_DH_FAD-dep"/>
</dbReference>
<dbReference type="Pfam" id="PF01266">
    <property type="entry name" value="DAO"/>
    <property type="match status" value="1"/>
</dbReference>
<evidence type="ECO:0000256" key="9">
    <source>
        <dbReference type="SAM" id="Phobius"/>
    </source>
</evidence>
<evidence type="ECO:0000256" key="7">
    <source>
        <dbReference type="RuleBase" id="RU361217"/>
    </source>
</evidence>
<organism evidence="12 13">
    <name type="scientific">Aspergillus keveii</name>
    <dbReference type="NCBI Taxonomy" id="714993"/>
    <lineage>
        <taxon>Eukaryota</taxon>
        <taxon>Fungi</taxon>
        <taxon>Dikarya</taxon>
        <taxon>Ascomycota</taxon>
        <taxon>Pezizomycotina</taxon>
        <taxon>Eurotiomycetes</taxon>
        <taxon>Eurotiomycetidae</taxon>
        <taxon>Eurotiales</taxon>
        <taxon>Aspergillaceae</taxon>
        <taxon>Aspergillus</taxon>
        <taxon>Aspergillus subgen. Nidulantes</taxon>
    </lineage>
</organism>
<protein>
    <recommendedName>
        <fullName evidence="3 7">Glycerol-3-phosphate dehydrogenase</fullName>
        <ecNumber evidence="3 7">1.1.5.3</ecNumber>
    </recommendedName>
</protein>
<keyword evidence="9" id="KW-0472">Membrane</keyword>
<comment type="cofactor">
    <cofactor evidence="1 7">
        <name>FAD</name>
        <dbReference type="ChEBI" id="CHEBI:57692"/>
    </cofactor>
</comment>
<dbReference type="PANTHER" id="PTHR11985">
    <property type="entry name" value="GLYCEROL-3-PHOSPHATE DEHYDROGENASE"/>
    <property type="match status" value="1"/>
</dbReference>
<dbReference type="InterPro" id="IPR038299">
    <property type="entry name" value="DAO_C_sf"/>
</dbReference>
<keyword evidence="13" id="KW-1185">Reference proteome</keyword>
<evidence type="ECO:0000313" key="13">
    <source>
        <dbReference type="Proteomes" id="UP001610563"/>
    </source>
</evidence>
<dbReference type="SUPFAM" id="SSF51905">
    <property type="entry name" value="FAD/NAD(P)-binding domain"/>
    <property type="match status" value="1"/>
</dbReference>
<keyword evidence="9" id="KW-0812">Transmembrane</keyword>
<reference evidence="12 13" key="1">
    <citation type="submission" date="2024-07" db="EMBL/GenBank/DDBJ databases">
        <title>Section-level genome sequencing and comparative genomics of Aspergillus sections Usti and Cavernicolus.</title>
        <authorList>
            <consortium name="Lawrence Berkeley National Laboratory"/>
            <person name="Nybo J.L."/>
            <person name="Vesth T.C."/>
            <person name="Theobald S."/>
            <person name="Frisvad J.C."/>
            <person name="Larsen T.O."/>
            <person name="Kjaerboelling I."/>
            <person name="Rothschild-Mancinelli K."/>
            <person name="Lyhne E.K."/>
            <person name="Kogle M.E."/>
            <person name="Barry K."/>
            <person name="Clum A."/>
            <person name="Na H."/>
            <person name="Ledsgaard L."/>
            <person name="Lin J."/>
            <person name="Lipzen A."/>
            <person name="Kuo A."/>
            <person name="Riley R."/>
            <person name="Mondo S."/>
            <person name="Labutti K."/>
            <person name="Haridas S."/>
            <person name="Pangalinan J."/>
            <person name="Salamov A.A."/>
            <person name="Simmons B.A."/>
            <person name="Magnuson J.K."/>
            <person name="Chen J."/>
            <person name="Drula E."/>
            <person name="Henrissat B."/>
            <person name="Wiebenga A."/>
            <person name="Lubbers R.J."/>
            <person name="Gomes A.C."/>
            <person name="Makela M.R."/>
            <person name="Stajich J."/>
            <person name="Grigoriev I.V."/>
            <person name="Mortensen U.H."/>
            <person name="De Vries R.P."/>
            <person name="Baker S.E."/>
            <person name="Andersen M.R."/>
        </authorList>
    </citation>
    <scope>NUCLEOTIDE SEQUENCE [LARGE SCALE GENOMIC DNA]</scope>
    <source>
        <strain evidence="12 13">CBS 209.92</strain>
    </source>
</reference>
<evidence type="ECO:0000256" key="8">
    <source>
        <dbReference type="SAM" id="MobiDB-lite"/>
    </source>
</evidence>
<feature type="domain" description="Alpha-glycerophosphate oxidase C-terminal" evidence="11">
    <location>
        <begin position="503"/>
        <end position="630"/>
    </location>
</feature>
<proteinExistence type="inferred from homology"/>